<evidence type="ECO:0000313" key="2">
    <source>
        <dbReference type="Proteomes" id="UP000178774"/>
    </source>
</evidence>
<evidence type="ECO:0000313" key="1">
    <source>
        <dbReference type="EMBL" id="OGZ65241.1"/>
    </source>
</evidence>
<protein>
    <submittedName>
        <fullName evidence="1">Uncharacterized protein</fullName>
    </submittedName>
</protein>
<sequence>MTSFLFLWAAFLFGFIIGVVEPGKVPPPPVRQIQPEMADLSGYYTCKGQEAGGKNYSGIVVLTKKADVYLITWVVGGGSNFSGIAIRQGSNLAASWAITTERGLVRGVNLYRIEAVNGAPRLVGRWASVPGPGVQQQETLTFLKKLDPEGE</sequence>
<accession>A0A1G2HSP0</accession>
<dbReference type="AlphaFoldDB" id="A0A1G2HSP0"/>
<gene>
    <name evidence="1" type="ORF">A2822_03775</name>
</gene>
<proteinExistence type="predicted"/>
<comment type="caution">
    <text evidence="1">The sequence shown here is derived from an EMBL/GenBank/DDBJ whole genome shotgun (WGS) entry which is preliminary data.</text>
</comment>
<reference evidence="1 2" key="1">
    <citation type="journal article" date="2016" name="Nat. Commun.">
        <title>Thousands of microbial genomes shed light on interconnected biogeochemical processes in an aquifer system.</title>
        <authorList>
            <person name="Anantharaman K."/>
            <person name="Brown C.T."/>
            <person name="Hug L.A."/>
            <person name="Sharon I."/>
            <person name="Castelle C.J."/>
            <person name="Probst A.J."/>
            <person name="Thomas B.C."/>
            <person name="Singh A."/>
            <person name="Wilkins M.J."/>
            <person name="Karaoz U."/>
            <person name="Brodie E.L."/>
            <person name="Williams K.H."/>
            <person name="Hubbard S.S."/>
            <person name="Banfield J.F."/>
        </authorList>
    </citation>
    <scope>NUCLEOTIDE SEQUENCE [LARGE SCALE GENOMIC DNA]</scope>
</reference>
<organism evidence="1 2">
    <name type="scientific">Candidatus Staskawiczbacteria bacterium RIFCSPHIGHO2_01_FULL_41_41</name>
    <dbReference type="NCBI Taxonomy" id="1802203"/>
    <lineage>
        <taxon>Bacteria</taxon>
        <taxon>Candidatus Staskawicziibacteriota</taxon>
    </lineage>
</organism>
<dbReference type="Proteomes" id="UP000178774">
    <property type="component" value="Unassembled WGS sequence"/>
</dbReference>
<name>A0A1G2HSP0_9BACT</name>
<dbReference type="EMBL" id="MHOP01000025">
    <property type="protein sequence ID" value="OGZ65241.1"/>
    <property type="molecule type" value="Genomic_DNA"/>
</dbReference>